<dbReference type="PANTHER" id="PTHR45348">
    <property type="entry name" value="HYPOTHETICAL OXIDOREDUCTASE (EUROFUNG)"/>
    <property type="match status" value="1"/>
</dbReference>
<evidence type="ECO:0000313" key="5">
    <source>
        <dbReference type="Proteomes" id="UP001220324"/>
    </source>
</evidence>
<dbReference type="InterPro" id="IPR013154">
    <property type="entry name" value="ADH-like_N"/>
</dbReference>
<dbReference type="Pfam" id="PF00107">
    <property type="entry name" value="ADH_zinc_N"/>
    <property type="match status" value="1"/>
</dbReference>
<dbReference type="PANTHER" id="PTHR45348:SF2">
    <property type="entry name" value="ZINC-TYPE ALCOHOL DEHYDROGENASE-LIKE PROTEIN C2E1P3.01"/>
    <property type="match status" value="1"/>
</dbReference>
<dbReference type="Gene3D" id="3.40.50.720">
    <property type="entry name" value="NAD(P)-binding Rossmann-like Domain"/>
    <property type="match status" value="1"/>
</dbReference>
<dbReference type="SUPFAM" id="SSF51735">
    <property type="entry name" value="NAD(P)-binding Rossmann-fold domains"/>
    <property type="match status" value="1"/>
</dbReference>
<dbReference type="InterPro" id="IPR047122">
    <property type="entry name" value="Trans-enoyl_RdTase-like"/>
</dbReference>
<dbReference type="CDD" id="cd08249">
    <property type="entry name" value="enoyl_reductase_like"/>
    <property type="match status" value="1"/>
</dbReference>
<evidence type="ECO:0000256" key="2">
    <source>
        <dbReference type="ARBA" id="ARBA00023002"/>
    </source>
</evidence>
<dbReference type="Proteomes" id="UP001220324">
    <property type="component" value="Unassembled WGS sequence"/>
</dbReference>
<feature type="domain" description="Enoyl reductase (ER)" evidence="3">
    <location>
        <begin position="14"/>
        <end position="343"/>
    </location>
</feature>
<keyword evidence="5" id="KW-1185">Reference proteome</keyword>
<dbReference type="InterPro" id="IPR011032">
    <property type="entry name" value="GroES-like_sf"/>
</dbReference>
<evidence type="ECO:0000256" key="1">
    <source>
        <dbReference type="ARBA" id="ARBA00008072"/>
    </source>
</evidence>
<reference evidence="4 5" key="1">
    <citation type="journal article" date="2023" name="IMA Fungus">
        <title>Comparative genomic study of the Penicillium genus elucidates a diverse pangenome and 15 lateral gene transfer events.</title>
        <authorList>
            <person name="Petersen C."/>
            <person name="Sorensen T."/>
            <person name="Nielsen M.R."/>
            <person name="Sondergaard T.E."/>
            <person name="Sorensen J.L."/>
            <person name="Fitzpatrick D.A."/>
            <person name="Frisvad J.C."/>
            <person name="Nielsen K.L."/>
        </authorList>
    </citation>
    <scope>NUCLEOTIDE SEQUENCE [LARGE SCALE GENOMIC DNA]</scope>
    <source>
        <strain evidence="4 5">IBT 35679</strain>
    </source>
</reference>
<dbReference type="GO" id="GO:0016651">
    <property type="term" value="F:oxidoreductase activity, acting on NAD(P)H"/>
    <property type="evidence" value="ECO:0007669"/>
    <property type="project" value="InterPro"/>
</dbReference>
<name>A0AAD6CYZ9_9EURO</name>
<comment type="similarity">
    <text evidence="1">Belongs to the zinc-containing alcohol dehydrogenase family.</text>
</comment>
<dbReference type="InterPro" id="IPR013149">
    <property type="entry name" value="ADH-like_C"/>
</dbReference>
<dbReference type="SMART" id="SM00829">
    <property type="entry name" value="PKS_ER"/>
    <property type="match status" value="1"/>
</dbReference>
<proteinExistence type="inferred from homology"/>
<dbReference type="Pfam" id="PF08240">
    <property type="entry name" value="ADH_N"/>
    <property type="match status" value="1"/>
</dbReference>
<evidence type="ECO:0000313" key="4">
    <source>
        <dbReference type="EMBL" id="KAJ5545914.1"/>
    </source>
</evidence>
<comment type="caution">
    <text evidence="4">The sequence shown here is derived from an EMBL/GenBank/DDBJ whole genome shotgun (WGS) entry which is preliminary data.</text>
</comment>
<evidence type="ECO:0000259" key="3">
    <source>
        <dbReference type="SMART" id="SM00829"/>
    </source>
</evidence>
<dbReference type="Gene3D" id="3.90.180.10">
    <property type="entry name" value="Medium-chain alcohol dehydrogenases, catalytic domain"/>
    <property type="match status" value="1"/>
</dbReference>
<sequence length="350" mass="37824">MGLPSVQKAIVVIGPREAKLISDRPIPALRDHHILVKVVCVALNPADWKHIDHLSAPGAIPGCDYSGIVEEIGKGVTRFTKGDHICGVVHGGNALQLEDGAFAEYIVVKENLQIHMPKHLSFQQAATLGVGITTVGLSLYHNLKLELPTDTIVHPVSILIYGGSSATGSLAIQFAKLSGYLVFTTCSPHNFDFVKSLGADMVCDYRDPRAAEEIRKLTGDKLKIVLDTISLESSAKFCAEAMSTEGGVYTSLLPVTAPRSDIKSDLVLGYTTFGEPFVFGPQSFDAVPEDEAFSAWWWLLAEKYLGDGKIKVHPQSVRDGGLEGVLEGLDLMRKDQVSGQKLVYNVSEAP</sequence>
<dbReference type="AlphaFoldDB" id="A0AAD6CYZ9"/>
<keyword evidence="2" id="KW-0560">Oxidoreductase</keyword>
<organism evidence="4 5">
    <name type="scientific">Penicillium frequentans</name>
    <dbReference type="NCBI Taxonomy" id="3151616"/>
    <lineage>
        <taxon>Eukaryota</taxon>
        <taxon>Fungi</taxon>
        <taxon>Dikarya</taxon>
        <taxon>Ascomycota</taxon>
        <taxon>Pezizomycotina</taxon>
        <taxon>Eurotiomycetes</taxon>
        <taxon>Eurotiomycetidae</taxon>
        <taxon>Eurotiales</taxon>
        <taxon>Aspergillaceae</taxon>
        <taxon>Penicillium</taxon>
    </lineage>
</organism>
<dbReference type="SUPFAM" id="SSF50129">
    <property type="entry name" value="GroES-like"/>
    <property type="match status" value="1"/>
</dbReference>
<dbReference type="InterPro" id="IPR036291">
    <property type="entry name" value="NAD(P)-bd_dom_sf"/>
</dbReference>
<gene>
    <name evidence="4" type="ORF">N7494_003499</name>
</gene>
<accession>A0AAD6CYZ9</accession>
<dbReference type="EMBL" id="JAQIZZ010000003">
    <property type="protein sequence ID" value="KAJ5545914.1"/>
    <property type="molecule type" value="Genomic_DNA"/>
</dbReference>
<dbReference type="InterPro" id="IPR020843">
    <property type="entry name" value="ER"/>
</dbReference>
<protein>
    <submittedName>
        <fullName evidence="4">Chaperonin 10-like protein</fullName>
    </submittedName>
</protein>